<name>A0ABS9DA52_9ALTE</name>
<comment type="caution">
    <text evidence="5">The sequence shown here is derived from an EMBL/GenBank/DDBJ whole genome shotgun (WGS) entry which is preliminary data.</text>
</comment>
<dbReference type="InterPro" id="IPR036390">
    <property type="entry name" value="WH_DNA-bd_sf"/>
</dbReference>
<dbReference type="InterPro" id="IPR036388">
    <property type="entry name" value="WH-like_DNA-bd_sf"/>
</dbReference>
<accession>A0ABS9DA52</accession>
<dbReference type="Gene3D" id="1.10.10.10">
    <property type="entry name" value="Winged helix-like DNA-binding domain superfamily/Winged helix DNA-binding domain"/>
    <property type="match status" value="1"/>
</dbReference>
<dbReference type="PROSITE" id="PS50949">
    <property type="entry name" value="HTH_GNTR"/>
    <property type="match status" value="1"/>
</dbReference>
<dbReference type="PANTHER" id="PTHR38445">
    <property type="entry name" value="HTH-TYPE TRANSCRIPTIONAL REPRESSOR YTRA"/>
    <property type="match status" value="1"/>
</dbReference>
<organism evidence="5 6">
    <name type="scientific">Paraglaciecola algarum</name>
    <dbReference type="NCBI Taxonomy" id="3050085"/>
    <lineage>
        <taxon>Bacteria</taxon>
        <taxon>Pseudomonadati</taxon>
        <taxon>Pseudomonadota</taxon>
        <taxon>Gammaproteobacteria</taxon>
        <taxon>Alteromonadales</taxon>
        <taxon>Alteromonadaceae</taxon>
        <taxon>Paraglaciecola</taxon>
    </lineage>
</organism>
<evidence type="ECO:0000256" key="2">
    <source>
        <dbReference type="ARBA" id="ARBA00023125"/>
    </source>
</evidence>
<dbReference type="PANTHER" id="PTHR38445:SF9">
    <property type="entry name" value="HTH-TYPE TRANSCRIPTIONAL REPRESSOR YTRA"/>
    <property type="match status" value="1"/>
</dbReference>
<keyword evidence="2" id="KW-0238">DNA-binding</keyword>
<evidence type="ECO:0000256" key="1">
    <source>
        <dbReference type="ARBA" id="ARBA00023015"/>
    </source>
</evidence>
<dbReference type="Proteomes" id="UP001521137">
    <property type="component" value="Unassembled WGS sequence"/>
</dbReference>
<dbReference type="RefSeq" id="WP_235313863.1">
    <property type="nucleotide sequence ID" value="NZ_JAKGAS010000010.1"/>
</dbReference>
<evidence type="ECO:0000313" key="6">
    <source>
        <dbReference type="Proteomes" id="UP001521137"/>
    </source>
</evidence>
<dbReference type="Pfam" id="PF00392">
    <property type="entry name" value="GntR"/>
    <property type="match status" value="1"/>
</dbReference>
<protein>
    <submittedName>
        <fullName evidence="5">GntR family transcriptional regulator</fullName>
    </submittedName>
</protein>
<proteinExistence type="predicted"/>
<keyword evidence="3" id="KW-0804">Transcription</keyword>
<dbReference type="CDD" id="cd07377">
    <property type="entry name" value="WHTH_GntR"/>
    <property type="match status" value="1"/>
</dbReference>
<dbReference type="SMART" id="SM00345">
    <property type="entry name" value="HTH_GNTR"/>
    <property type="match status" value="1"/>
</dbReference>
<feature type="domain" description="HTH gntR-type" evidence="4">
    <location>
        <begin position="11"/>
        <end position="79"/>
    </location>
</feature>
<evidence type="ECO:0000256" key="3">
    <source>
        <dbReference type="ARBA" id="ARBA00023163"/>
    </source>
</evidence>
<dbReference type="EMBL" id="JAKGAS010000010">
    <property type="protein sequence ID" value="MCF2949761.1"/>
    <property type="molecule type" value="Genomic_DNA"/>
</dbReference>
<keyword evidence="6" id="KW-1185">Reference proteome</keyword>
<gene>
    <name evidence="5" type="ORF">L0668_16705</name>
</gene>
<evidence type="ECO:0000313" key="5">
    <source>
        <dbReference type="EMBL" id="MCF2949761.1"/>
    </source>
</evidence>
<dbReference type="SUPFAM" id="SSF46785">
    <property type="entry name" value="Winged helix' DNA-binding domain"/>
    <property type="match status" value="1"/>
</dbReference>
<sequence>MNIEIDLDDPKPIFAQLIEQIKQAVANDKIAPNDPLPSIRQLANDLEVNSKTISKAYKLLERDAVIQSKGYRGTFVHPDAKANCQIDLKEWVTSQFEELITRLKEAGVTDSEMRLTFNDVLTNN</sequence>
<keyword evidence="1" id="KW-0805">Transcription regulation</keyword>
<dbReference type="InterPro" id="IPR000524">
    <property type="entry name" value="Tscrpt_reg_HTH_GntR"/>
</dbReference>
<evidence type="ECO:0000259" key="4">
    <source>
        <dbReference type="PROSITE" id="PS50949"/>
    </source>
</evidence>
<reference evidence="5 6" key="1">
    <citation type="submission" date="2022-01" db="EMBL/GenBank/DDBJ databases">
        <title>Paraglaciecola sp. G1-23.</title>
        <authorList>
            <person name="Jin M.S."/>
            <person name="Han D.M."/>
            <person name="Kim H.M."/>
            <person name="Jeon C.O."/>
        </authorList>
    </citation>
    <scope>NUCLEOTIDE SEQUENCE [LARGE SCALE GENOMIC DNA]</scope>
    <source>
        <strain evidence="5 6">G1-23</strain>
    </source>
</reference>